<dbReference type="PANTHER" id="PTHR37832">
    <property type="entry name" value="BLL2683 PROTEIN"/>
    <property type="match status" value="1"/>
</dbReference>
<reference evidence="2 3" key="1">
    <citation type="submission" date="2019-03" db="EMBL/GenBank/DDBJ databases">
        <title>Genomic Encyclopedia of Type Strains, Phase IV (KMG-IV): sequencing the most valuable type-strain genomes for metagenomic binning, comparative biology and taxonomic classification.</title>
        <authorList>
            <person name="Goeker M."/>
        </authorList>
    </citation>
    <scope>NUCLEOTIDE SEQUENCE [LARGE SCALE GENOMIC DNA]</scope>
    <source>
        <strain evidence="2 3">DSM 100556</strain>
    </source>
</reference>
<keyword evidence="3" id="KW-1185">Reference proteome</keyword>
<comment type="caution">
    <text evidence="2">The sequence shown here is derived from an EMBL/GenBank/DDBJ whole genome shotgun (WGS) entry which is preliminary data.</text>
</comment>
<name>A0A4R1R3E9_9FIRM</name>
<dbReference type="PROSITE" id="PS51502">
    <property type="entry name" value="S_R_A_B_BARREL"/>
    <property type="match status" value="1"/>
</dbReference>
<accession>A0A4R1R3E9</accession>
<dbReference type="EMBL" id="SLUO01000003">
    <property type="protein sequence ID" value="TCL59890.1"/>
    <property type="molecule type" value="Genomic_DNA"/>
</dbReference>
<evidence type="ECO:0000259" key="1">
    <source>
        <dbReference type="PROSITE" id="PS51502"/>
    </source>
</evidence>
<evidence type="ECO:0000313" key="2">
    <source>
        <dbReference type="EMBL" id="TCL59890.1"/>
    </source>
</evidence>
<dbReference type="Gene3D" id="3.30.70.100">
    <property type="match status" value="1"/>
</dbReference>
<feature type="domain" description="Stress-response A/B barrel" evidence="1">
    <location>
        <begin position="2"/>
        <end position="97"/>
    </location>
</feature>
<sequence length="100" mass="11287">MVHHIVFWNLNEELSEKERKEAAKTVKKQLEGVKSEVSGVLSLEVVIDELPSSNRDIALFSAFESVEALNAYQNHPAHAKAASYVGSVTYNRSCFDYEER</sequence>
<dbReference type="Pfam" id="PF07876">
    <property type="entry name" value="Dabb"/>
    <property type="match status" value="1"/>
</dbReference>
<dbReference type="SUPFAM" id="SSF54909">
    <property type="entry name" value="Dimeric alpha+beta barrel"/>
    <property type="match status" value="1"/>
</dbReference>
<dbReference type="InterPro" id="IPR013097">
    <property type="entry name" value="Dabb"/>
</dbReference>
<proteinExistence type="predicted"/>
<organism evidence="2 3">
    <name type="scientific">Kineothrix alysoides</name>
    <dbReference type="NCBI Taxonomy" id="1469948"/>
    <lineage>
        <taxon>Bacteria</taxon>
        <taxon>Bacillati</taxon>
        <taxon>Bacillota</taxon>
        <taxon>Clostridia</taxon>
        <taxon>Lachnospirales</taxon>
        <taxon>Lachnospiraceae</taxon>
        <taxon>Kineothrix</taxon>
    </lineage>
</organism>
<protein>
    <submittedName>
        <fullName evidence="2">Stress responsive alpha/beta barrel protein</fullName>
    </submittedName>
</protein>
<dbReference type="InterPro" id="IPR011008">
    <property type="entry name" value="Dimeric_a/b-barrel"/>
</dbReference>
<dbReference type="SMART" id="SM00886">
    <property type="entry name" value="Dabb"/>
    <property type="match status" value="1"/>
</dbReference>
<evidence type="ECO:0000313" key="3">
    <source>
        <dbReference type="Proteomes" id="UP000295718"/>
    </source>
</evidence>
<dbReference type="RefSeq" id="WP_031389726.1">
    <property type="nucleotide sequence ID" value="NZ_JPNB01000001.1"/>
</dbReference>
<dbReference type="PANTHER" id="PTHR37832:SF1">
    <property type="entry name" value="STRESS-RESPONSE A_B BARREL DOMAIN-CONTAINING PROTEIN"/>
    <property type="match status" value="1"/>
</dbReference>
<dbReference type="AlphaFoldDB" id="A0A4R1R3E9"/>
<dbReference type="Proteomes" id="UP000295718">
    <property type="component" value="Unassembled WGS sequence"/>
</dbReference>
<dbReference type="OrthoDB" id="9808130at2"/>
<dbReference type="STRING" id="1469948.GCA_000732725_00980"/>
<gene>
    <name evidence="2" type="ORF">EDD76_10379</name>
</gene>